<sequence>MKIMLDTNVLISALIFGGQAGRLLSKLFLSEHELLVSEYDDEEFQAKLQQK</sequence>
<reference evidence="1 2" key="1">
    <citation type="submission" date="2007-03" db="EMBL/GenBank/DDBJ databases">
        <authorList>
            <person name="Fulton L."/>
            <person name="Clifton S."/>
            <person name="Fulton B."/>
            <person name="Xu J."/>
            <person name="Minx P."/>
            <person name="Pepin K.H."/>
            <person name="Johnson M."/>
            <person name="Thiruvilangam P."/>
            <person name="Bhonagiri V."/>
            <person name="Nash W.E."/>
            <person name="Mardis E.R."/>
            <person name="Wilson R.K."/>
        </authorList>
    </citation>
    <scope>NUCLEOTIDE SEQUENCE [LARGE SCALE GENOMIC DNA]</scope>
    <source>
        <strain evidence="1 2">ATCC 27560</strain>
    </source>
</reference>
<dbReference type="EMBL" id="AAVL02000037">
    <property type="protein sequence ID" value="EDM50535.1"/>
    <property type="molecule type" value="Genomic_DNA"/>
</dbReference>
<dbReference type="Proteomes" id="UP000006000">
    <property type="component" value="Unassembled WGS sequence"/>
</dbReference>
<dbReference type="HOGENOM" id="CLU_3098970_0_0_9"/>
<dbReference type="AlphaFoldDB" id="A5Z9U1"/>
<dbReference type="InterPro" id="IPR029060">
    <property type="entry name" value="PIN-like_dom_sf"/>
</dbReference>
<dbReference type="RefSeq" id="WP_005364020.1">
    <property type="nucleotide sequence ID" value="NZ_DS264286.1"/>
</dbReference>
<accession>A5Z9U1</accession>
<name>A5Z9U1_9FIRM</name>
<dbReference type="eggNOG" id="COG1569">
    <property type="taxonomic scope" value="Bacteria"/>
</dbReference>
<reference evidence="1 2" key="2">
    <citation type="submission" date="2007-04" db="EMBL/GenBank/DDBJ databases">
        <title>Draft genome sequence of Eubacterium ventriosum (ATCC 27560).</title>
        <authorList>
            <person name="Sudarsanam P."/>
            <person name="Ley R."/>
            <person name="Guruge J."/>
            <person name="Turnbaugh P.J."/>
            <person name="Mahowald M."/>
            <person name="Liep D."/>
            <person name="Gordon J."/>
        </authorList>
    </citation>
    <scope>NUCLEOTIDE SEQUENCE [LARGE SCALE GENOMIC DNA]</scope>
    <source>
        <strain evidence="1 2">ATCC 27560</strain>
    </source>
</reference>
<organism evidence="1 2">
    <name type="scientific">Eubacterium ventriosum ATCC 27560</name>
    <dbReference type="NCBI Taxonomy" id="411463"/>
    <lineage>
        <taxon>Bacteria</taxon>
        <taxon>Bacillati</taxon>
        <taxon>Bacillota</taxon>
        <taxon>Clostridia</taxon>
        <taxon>Eubacteriales</taxon>
        <taxon>Eubacteriaceae</taxon>
        <taxon>Eubacterium</taxon>
    </lineage>
</organism>
<proteinExistence type="predicted"/>
<evidence type="ECO:0008006" key="3">
    <source>
        <dbReference type="Google" id="ProtNLM"/>
    </source>
</evidence>
<dbReference type="SUPFAM" id="SSF88723">
    <property type="entry name" value="PIN domain-like"/>
    <property type="match status" value="1"/>
</dbReference>
<protein>
    <recommendedName>
        <fullName evidence="3">Toxin-antitoxin system toxin component, PIN family</fullName>
    </recommendedName>
</protein>
<evidence type="ECO:0000313" key="2">
    <source>
        <dbReference type="Proteomes" id="UP000006000"/>
    </source>
</evidence>
<gene>
    <name evidence="1" type="ORF">EUBVEN_02488</name>
</gene>
<evidence type="ECO:0000313" key="1">
    <source>
        <dbReference type="EMBL" id="EDM50535.1"/>
    </source>
</evidence>
<comment type="caution">
    <text evidence="1">The sequence shown here is derived from an EMBL/GenBank/DDBJ whole genome shotgun (WGS) entry which is preliminary data.</text>
</comment>